<keyword evidence="3" id="KW-0653">Protein transport</keyword>
<sequence>MSLLQAQSDSAVALVDYPSSQTVYPAAVSSSKSSQASTSAAAAADASAAAAAAAVGVTKGLAAAAAADGISSSPLHKPRSAGQHRPSRSQPAPLATTPSSSRQQGHSSRASGGLFSPASADAASSLLRGSPGSSAPSSFVPGGLPPAGAHQQPQDAAPKPRRRNKETAADHADGLEVLIQKTRAINMETEVDLSVLGEDEADWVNRLHSHNPEDRLYGIRKIRKYVCGGTWALGCIAARGLSWADLFRLSDPLLACACISTENSEVHAQNLITYKVLEKLMWLLQPTEPDLVLFETLWVLTNIAAGPTHQTTEIVNIGFLPLLVQLLRHESGSVRTQAAWAIGNIVGDREGFRDRVLKEGTLPAILTIWQGKFQDESSRKEAFRIAMWVVDNMCRYKPDWHQMAPAFETLPVVLKETDPYLLKECCWAIARILHQSGRHPAIDCMITQDMCSRLMEILHVNNMLTTHPILRALINLSSSKNPIHVQYIIEAGVLNEMYMLLSDAVSIPRSCRSSLQVFAMQILGNIASNSMFAHRVTTTAALPSCVIDVLCSHEHAELRAEACICIRNLVFHRIPEITNTLVELDVIPVLIAFLKATGIESKSRLTTVEAIGYTLEVGPLIAASKNAASSPFGSPPSTSLLSPAQKKALKSQYAHDDSDDLVVPLLVSGARTPSRLLTSLADDGDEVDKRADALKSPTSPGGGSGGGRTPRAGGILSPPGQKSRRHANMPYFAARSGSSTMSKKSRALSDASAQRVSNPYVKIVEAHNGFDVLVDSLVASSGQALDQMDEDGPGAFDDDDDDDSGSDSDSETKPVSTANINFSLSGSQTGSATFSASAQPTAASPTGRSSSGGMAGASATTSTLATKQAIVTRLHAILVRWFNTKFQERVHQAQLTSQVTDTMSSFDLGRAARFTIGMGASPSASSASSLRSPSSAPAGSQASLIDLMLNFGRFSADPAGGAGAAKPLALQTSASSDSSHLPPLRSPISASRNAPSTSGIFAVPQAAPSKKAGAPAGSKPSAKANVNGAGAATSATASSSLATASSSASEPASAKVTEERMRPPTRQIFGP</sequence>
<dbReference type="Proteomes" id="UP001527925">
    <property type="component" value="Unassembled WGS sequence"/>
</dbReference>
<feature type="repeat" description="ARM" evidence="4">
    <location>
        <begin position="318"/>
        <end position="351"/>
    </location>
</feature>
<dbReference type="PANTHER" id="PTHR23316">
    <property type="entry name" value="IMPORTIN ALPHA"/>
    <property type="match status" value="1"/>
</dbReference>
<keyword evidence="7" id="KW-1185">Reference proteome</keyword>
<dbReference type="Gene3D" id="1.25.10.10">
    <property type="entry name" value="Leucine-rich Repeat Variant"/>
    <property type="match status" value="1"/>
</dbReference>
<evidence type="ECO:0000313" key="6">
    <source>
        <dbReference type="EMBL" id="KAL2918655.1"/>
    </source>
</evidence>
<feature type="region of interest" description="Disordered" evidence="5">
    <location>
        <begin position="962"/>
        <end position="1071"/>
    </location>
</feature>
<feature type="compositionally biased region" description="Low complexity" evidence="5">
    <location>
        <begin position="1006"/>
        <end position="1024"/>
    </location>
</feature>
<protein>
    <submittedName>
        <fullName evidence="6">Uncharacterized protein</fullName>
    </submittedName>
</protein>
<reference evidence="6 7" key="1">
    <citation type="submission" date="2023-09" db="EMBL/GenBank/DDBJ databases">
        <title>Pangenome analysis of Batrachochytrium dendrobatidis and related Chytrids.</title>
        <authorList>
            <person name="Yacoub M.N."/>
            <person name="Stajich J.E."/>
            <person name="James T.Y."/>
        </authorList>
    </citation>
    <scope>NUCLEOTIDE SEQUENCE [LARGE SCALE GENOMIC DNA]</scope>
    <source>
        <strain evidence="6 7">JEL0888</strain>
    </source>
</reference>
<comment type="caution">
    <text evidence="6">The sequence shown here is derived from an EMBL/GenBank/DDBJ whole genome shotgun (WGS) entry which is preliminary data.</text>
</comment>
<gene>
    <name evidence="6" type="ORF">HK105_201489</name>
</gene>
<feature type="region of interest" description="Disordered" evidence="5">
    <location>
        <begin position="785"/>
        <end position="858"/>
    </location>
</feature>
<dbReference type="SMART" id="SM00185">
    <property type="entry name" value="ARM"/>
    <property type="match status" value="6"/>
</dbReference>
<name>A0ABR4NGJ6_9FUNG</name>
<evidence type="ECO:0000256" key="2">
    <source>
        <dbReference type="ARBA" id="ARBA00022448"/>
    </source>
</evidence>
<organism evidence="6 7">
    <name type="scientific">Polyrhizophydium stewartii</name>
    <dbReference type="NCBI Taxonomy" id="2732419"/>
    <lineage>
        <taxon>Eukaryota</taxon>
        <taxon>Fungi</taxon>
        <taxon>Fungi incertae sedis</taxon>
        <taxon>Chytridiomycota</taxon>
        <taxon>Chytridiomycota incertae sedis</taxon>
        <taxon>Chytridiomycetes</taxon>
        <taxon>Rhizophydiales</taxon>
        <taxon>Rhizophydiales incertae sedis</taxon>
        <taxon>Polyrhizophydium</taxon>
    </lineage>
</organism>
<feature type="compositionally biased region" description="Polar residues" evidence="5">
    <location>
        <begin position="813"/>
        <end position="830"/>
    </location>
</feature>
<feature type="region of interest" description="Disordered" evidence="5">
    <location>
        <begin position="65"/>
        <end position="173"/>
    </location>
</feature>
<evidence type="ECO:0000256" key="1">
    <source>
        <dbReference type="ARBA" id="ARBA00010394"/>
    </source>
</evidence>
<comment type="similarity">
    <text evidence="1">Belongs to the importin alpha family.</text>
</comment>
<dbReference type="SUPFAM" id="SSF48371">
    <property type="entry name" value="ARM repeat"/>
    <property type="match status" value="1"/>
</dbReference>
<feature type="region of interest" description="Disordered" evidence="5">
    <location>
        <begin position="691"/>
        <end position="755"/>
    </location>
</feature>
<feature type="compositionally biased region" description="Acidic residues" evidence="5">
    <location>
        <begin position="787"/>
        <end position="809"/>
    </location>
</feature>
<evidence type="ECO:0000256" key="4">
    <source>
        <dbReference type="PROSITE-ProRule" id="PRU00259"/>
    </source>
</evidence>
<proteinExistence type="inferred from homology"/>
<feature type="compositionally biased region" description="Polar residues" evidence="5">
    <location>
        <begin position="970"/>
        <end position="979"/>
    </location>
</feature>
<dbReference type="EMBL" id="JADGIZ020000005">
    <property type="protein sequence ID" value="KAL2918655.1"/>
    <property type="molecule type" value="Genomic_DNA"/>
</dbReference>
<dbReference type="PROSITE" id="PS50176">
    <property type="entry name" value="ARM_REPEAT"/>
    <property type="match status" value="1"/>
</dbReference>
<accession>A0ABR4NGJ6</accession>
<feature type="compositionally biased region" description="Polar residues" evidence="5">
    <location>
        <begin position="96"/>
        <end position="110"/>
    </location>
</feature>
<dbReference type="Pfam" id="PF00514">
    <property type="entry name" value="Arm"/>
    <property type="match status" value="1"/>
</dbReference>
<evidence type="ECO:0000256" key="3">
    <source>
        <dbReference type="ARBA" id="ARBA00022927"/>
    </source>
</evidence>
<feature type="compositionally biased region" description="Polar residues" evidence="5">
    <location>
        <begin position="988"/>
        <end position="999"/>
    </location>
</feature>
<feature type="compositionally biased region" description="Low complexity" evidence="5">
    <location>
        <begin position="831"/>
        <end position="858"/>
    </location>
</feature>
<evidence type="ECO:0000313" key="7">
    <source>
        <dbReference type="Proteomes" id="UP001527925"/>
    </source>
</evidence>
<dbReference type="InterPro" id="IPR016024">
    <property type="entry name" value="ARM-type_fold"/>
</dbReference>
<keyword evidence="2" id="KW-0813">Transport</keyword>
<evidence type="ECO:0000256" key="5">
    <source>
        <dbReference type="SAM" id="MobiDB-lite"/>
    </source>
</evidence>
<feature type="compositionally biased region" description="Low complexity" evidence="5">
    <location>
        <begin position="116"/>
        <end position="125"/>
    </location>
</feature>
<dbReference type="InterPro" id="IPR000225">
    <property type="entry name" value="Armadillo"/>
</dbReference>
<feature type="compositionally biased region" description="Low complexity" evidence="5">
    <location>
        <begin position="1031"/>
        <end position="1054"/>
    </location>
</feature>
<dbReference type="InterPro" id="IPR011989">
    <property type="entry name" value="ARM-like"/>
</dbReference>